<protein>
    <submittedName>
        <fullName evidence="2">Nitrilase</fullName>
    </submittedName>
</protein>
<dbReference type="SUPFAM" id="SSF56317">
    <property type="entry name" value="Carbon-nitrogen hydrolase"/>
    <property type="match status" value="1"/>
</dbReference>
<gene>
    <name evidence="2" type="ORF">GFB49_06180</name>
</gene>
<dbReference type="CDD" id="cd07576">
    <property type="entry name" value="R-amidase_like"/>
    <property type="match status" value="1"/>
</dbReference>
<dbReference type="InterPro" id="IPR036526">
    <property type="entry name" value="C-N_Hydrolase_sf"/>
</dbReference>
<dbReference type="PANTHER" id="PTHR23088:SF27">
    <property type="entry name" value="DEAMINATED GLUTATHIONE AMIDASE"/>
    <property type="match status" value="1"/>
</dbReference>
<dbReference type="AlphaFoldDB" id="A0A843YEE5"/>
<evidence type="ECO:0000313" key="3">
    <source>
        <dbReference type="Proteomes" id="UP000444174"/>
    </source>
</evidence>
<reference evidence="2 3" key="1">
    <citation type="submission" date="2019-10" db="EMBL/GenBank/DDBJ databases">
        <title>Epibacterium sp. nov., isolated from seawater.</title>
        <authorList>
            <person name="Zhang X."/>
            <person name="Li N."/>
        </authorList>
    </citation>
    <scope>NUCLEOTIDE SEQUENCE [LARGE SCALE GENOMIC DNA]</scope>
    <source>
        <strain evidence="2 3">SM1979</strain>
    </source>
</reference>
<evidence type="ECO:0000313" key="2">
    <source>
        <dbReference type="EMBL" id="MQQ08035.1"/>
    </source>
</evidence>
<dbReference type="GO" id="GO:0016787">
    <property type="term" value="F:hydrolase activity"/>
    <property type="evidence" value="ECO:0007669"/>
    <property type="project" value="InterPro"/>
</dbReference>
<comment type="caution">
    <text evidence="2">The sequence shown here is derived from an EMBL/GenBank/DDBJ whole genome shotgun (WGS) entry which is preliminary data.</text>
</comment>
<dbReference type="InterPro" id="IPR044083">
    <property type="entry name" value="RamA-like"/>
</dbReference>
<proteinExistence type="predicted"/>
<accession>A0A843YEE5</accession>
<sequence>MTLAIYQGSPVMGDPEAALTCLERQLSTASAAGASMLVMPELFLPGYNQPALHKSLAQSLNGDWMQRLRHMMLSKNCGVTIGWAERTEAGVFNAATAIDRDGNILGHYHKIQLFGDMEKRSFVPGDRYVIFDLDGIRTALLICYDVEFAQHVHALAAQGVSLILVPTANPTGYEHVPEHLLPARAAEMGISIAYANYCGSEGDLSFCGQSLLVGPDGRYRAKAGASPALLIADLSAEIAPALRSTQLTDLRKVQPYVS</sequence>
<dbReference type="PANTHER" id="PTHR23088">
    <property type="entry name" value="NITRILASE-RELATED"/>
    <property type="match status" value="1"/>
</dbReference>
<dbReference type="Pfam" id="PF00795">
    <property type="entry name" value="CN_hydrolase"/>
    <property type="match status" value="1"/>
</dbReference>
<dbReference type="EMBL" id="WIBF01000002">
    <property type="protein sequence ID" value="MQQ08035.1"/>
    <property type="molecule type" value="Genomic_DNA"/>
</dbReference>
<dbReference type="Proteomes" id="UP000444174">
    <property type="component" value="Unassembled WGS sequence"/>
</dbReference>
<keyword evidence="3" id="KW-1185">Reference proteome</keyword>
<dbReference type="Gene3D" id="3.60.110.10">
    <property type="entry name" value="Carbon-nitrogen hydrolase"/>
    <property type="match status" value="1"/>
</dbReference>
<organism evidence="2 3">
    <name type="scientific">Tritonibacter litoralis</name>
    <dbReference type="NCBI Taxonomy" id="2662264"/>
    <lineage>
        <taxon>Bacteria</taxon>
        <taxon>Pseudomonadati</taxon>
        <taxon>Pseudomonadota</taxon>
        <taxon>Alphaproteobacteria</taxon>
        <taxon>Rhodobacterales</taxon>
        <taxon>Paracoccaceae</taxon>
        <taxon>Tritonibacter</taxon>
    </lineage>
</organism>
<dbReference type="InterPro" id="IPR003010">
    <property type="entry name" value="C-N_Hydrolase"/>
</dbReference>
<evidence type="ECO:0000259" key="1">
    <source>
        <dbReference type="PROSITE" id="PS50263"/>
    </source>
</evidence>
<feature type="domain" description="CN hydrolase" evidence="1">
    <location>
        <begin position="1"/>
        <end position="236"/>
    </location>
</feature>
<dbReference type="PROSITE" id="PS50263">
    <property type="entry name" value="CN_HYDROLASE"/>
    <property type="match status" value="1"/>
</dbReference>
<name>A0A843YEE5_9RHOB</name>